<protein>
    <recommendedName>
        <fullName evidence="4">Ion channel</fullName>
    </recommendedName>
</protein>
<dbReference type="EMBL" id="BTSX01000004">
    <property type="protein sequence ID" value="GMS97163.1"/>
    <property type="molecule type" value="Genomic_DNA"/>
</dbReference>
<dbReference type="Proteomes" id="UP001432027">
    <property type="component" value="Unassembled WGS sequence"/>
</dbReference>
<evidence type="ECO:0008006" key="4">
    <source>
        <dbReference type="Google" id="ProtNLM"/>
    </source>
</evidence>
<proteinExistence type="predicted"/>
<feature type="non-terminal residue" evidence="2">
    <location>
        <position position="1"/>
    </location>
</feature>
<organism evidence="2 3">
    <name type="scientific">Pristionchus entomophagus</name>
    <dbReference type="NCBI Taxonomy" id="358040"/>
    <lineage>
        <taxon>Eukaryota</taxon>
        <taxon>Metazoa</taxon>
        <taxon>Ecdysozoa</taxon>
        <taxon>Nematoda</taxon>
        <taxon>Chromadorea</taxon>
        <taxon>Rhabditida</taxon>
        <taxon>Rhabditina</taxon>
        <taxon>Diplogasteromorpha</taxon>
        <taxon>Diplogasteroidea</taxon>
        <taxon>Neodiplogasteridae</taxon>
        <taxon>Pristionchus</taxon>
    </lineage>
</organism>
<comment type="caution">
    <text evidence="2">The sequence shown here is derived from an EMBL/GenBank/DDBJ whole genome shotgun (WGS) entry which is preliminary data.</text>
</comment>
<evidence type="ECO:0000256" key="1">
    <source>
        <dbReference type="SAM" id="Phobius"/>
    </source>
</evidence>
<feature type="non-terminal residue" evidence="2">
    <location>
        <position position="115"/>
    </location>
</feature>
<evidence type="ECO:0000313" key="2">
    <source>
        <dbReference type="EMBL" id="GMS97163.1"/>
    </source>
</evidence>
<accession>A0AAV5TSG0</accession>
<sequence>FAIMSNNPLKDSRNTEEGHASIFRVITVMYLVFLFCVLMAIQFHLAITEQTVKGTGLNWTDTFFDLIFVDDINNNDKDTDKNDARLSNLDAVRIDRLSLRRNEIAVVKRQNSQPI</sequence>
<keyword evidence="1" id="KW-0472">Membrane</keyword>
<dbReference type="AlphaFoldDB" id="A0AAV5TSG0"/>
<reference evidence="2" key="1">
    <citation type="submission" date="2023-10" db="EMBL/GenBank/DDBJ databases">
        <title>Genome assembly of Pristionchus species.</title>
        <authorList>
            <person name="Yoshida K."/>
            <person name="Sommer R.J."/>
        </authorList>
    </citation>
    <scope>NUCLEOTIDE SEQUENCE</scope>
    <source>
        <strain evidence="2">RS0144</strain>
    </source>
</reference>
<keyword evidence="1" id="KW-1133">Transmembrane helix</keyword>
<evidence type="ECO:0000313" key="3">
    <source>
        <dbReference type="Proteomes" id="UP001432027"/>
    </source>
</evidence>
<gene>
    <name evidence="2" type="ORF">PENTCL1PPCAC_19338</name>
</gene>
<name>A0AAV5TSG0_9BILA</name>
<keyword evidence="1" id="KW-0812">Transmembrane</keyword>
<keyword evidence="3" id="KW-1185">Reference proteome</keyword>
<feature type="transmembrane region" description="Helical" evidence="1">
    <location>
        <begin position="20"/>
        <end position="41"/>
    </location>
</feature>